<organism evidence="6 7">
    <name type="scientific">Actinoalloteichus hymeniacidonis</name>
    <dbReference type="NCBI Taxonomy" id="340345"/>
    <lineage>
        <taxon>Bacteria</taxon>
        <taxon>Bacillati</taxon>
        <taxon>Actinomycetota</taxon>
        <taxon>Actinomycetes</taxon>
        <taxon>Pseudonocardiales</taxon>
        <taxon>Pseudonocardiaceae</taxon>
        <taxon>Actinoalloteichus</taxon>
    </lineage>
</organism>
<keyword evidence="1 3" id="KW-0378">Hydrolase</keyword>
<keyword evidence="4" id="KW-0732">Signal</keyword>
<dbReference type="KEGG" id="ahm:TL08_12195"/>
<name>A0AAC9MXH7_9PSEU</name>
<evidence type="ECO:0000256" key="1">
    <source>
        <dbReference type="ARBA" id="ARBA00022801"/>
    </source>
</evidence>
<dbReference type="InterPro" id="IPR018087">
    <property type="entry name" value="Glyco_hydro_5_CS"/>
</dbReference>
<evidence type="ECO:0000256" key="3">
    <source>
        <dbReference type="RuleBase" id="RU361153"/>
    </source>
</evidence>
<feature type="domain" description="Glycoside hydrolase family 5" evidence="5">
    <location>
        <begin position="41"/>
        <end position="286"/>
    </location>
</feature>
<evidence type="ECO:0000259" key="5">
    <source>
        <dbReference type="Pfam" id="PF00150"/>
    </source>
</evidence>
<dbReference type="InterPro" id="IPR017853">
    <property type="entry name" value="GH"/>
</dbReference>
<dbReference type="PANTHER" id="PTHR42754:SF1">
    <property type="entry name" value="LIPOPROTEIN"/>
    <property type="match status" value="1"/>
</dbReference>
<feature type="signal peptide" evidence="4">
    <location>
        <begin position="1"/>
        <end position="27"/>
    </location>
</feature>
<dbReference type="PROSITE" id="PS00659">
    <property type="entry name" value="GLYCOSYL_HYDROL_F5"/>
    <property type="match status" value="1"/>
</dbReference>
<dbReference type="SUPFAM" id="SSF51445">
    <property type="entry name" value="(Trans)glycosidases"/>
    <property type="match status" value="1"/>
</dbReference>
<keyword evidence="7" id="KW-1185">Reference proteome</keyword>
<dbReference type="AlphaFoldDB" id="A0AAC9MXH7"/>
<feature type="chain" id="PRO_5042117229" evidence="4">
    <location>
        <begin position="28"/>
        <end position="333"/>
    </location>
</feature>
<gene>
    <name evidence="6" type="ORF">TL08_12195</name>
</gene>
<evidence type="ECO:0000313" key="7">
    <source>
        <dbReference type="Proteomes" id="UP000095210"/>
    </source>
</evidence>
<dbReference type="GO" id="GO:0000272">
    <property type="term" value="P:polysaccharide catabolic process"/>
    <property type="evidence" value="ECO:0007669"/>
    <property type="project" value="InterPro"/>
</dbReference>
<keyword evidence="2 3" id="KW-0326">Glycosidase</keyword>
<reference evidence="7" key="1">
    <citation type="submission" date="2016-03" db="EMBL/GenBank/DDBJ databases">
        <title>Complete genome sequence of the type strain Actinoalloteichus hymeniacidonis DSM 45092.</title>
        <authorList>
            <person name="Schaffert L."/>
            <person name="Albersmeier A."/>
            <person name="Winkler A."/>
            <person name="Kalinowski J."/>
            <person name="Zotchev S."/>
            <person name="Ruckert C."/>
        </authorList>
    </citation>
    <scope>NUCLEOTIDE SEQUENCE [LARGE SCALE GENOMIC DNA]</scope>
    <source>
        <strain evidence="7">HPA177(T) (DSM 45092(T))</strain>
    </source>
</reference>
<dbReference type="EC" id="3.2.1.78" evidence="6"/>
<dbReference type="RefSeq" id="WP_069848940.1">
    <property type="nucleotide sequence ID" value="NZ_CP014859.1"/>
</dbReference>
<accession>A0AAC9MXH7</accession>
<evidence type="ECO:0000256" key="4">
    <source>
        <dbReference type="SAM" id="SignalP"/>
    </source>
</evidence>
<sequence length="333" mass="35883">MRRRLVSLGTAVCALLLALFVVPTAHAETGFHIENGRLHESNGSEFVMRGVNHPHSWFTNETPQSLADIKSLGANTVRVVLSSGDQWTENDAADVAEVIGQCKANRLICVLEVHDTTGYGEQPTAVSLDRAVDYWLRIQSALVGQEDYVLVNIGNEPFGNNNYTGWGADTSAAIGRLRAAGFDHTLVVDAPNWGQDWSGTMRSQAAGVFASDPDANTLFSIHMYGVYDNATAVSDYLEYFVDQGLPIMVGEFGHDHSDGNPDEDAILATTESLGLGYLGWSWSGNSGGVDYLDMVENFDLNSLTSWGERIFHGENGIAETAEEAAVFGGGAAD</sequence>
<dbReference type="Gene3D" id="3.20.20.80">
    <property type="entry name" value="Glycosidases"/>
    <property type="match status" value="1"/>
</dbReference>
<dbReference type="InterPro" id="IPR001547">
    <property type="entry name" value="Glyco_hydro_5"/>
</dbReference>
<protein>
    <submittedName>
        <fullName evidence="6">Endoglucanase</fullName>
        <ecNumber evidence="6">3.2.1.78</ecNumber>
    </submittedName>
</protein>
<dbReference type="Pfam" id="PF00150">
    <property type="entry name" value="Cellulase"/>
    <property type="match status" value="1"/>
</dbReference>
<comment type="similarity">
    <text evidence="3">Belongs to the glycosyl hydrolase 5 (cellulase A) family.</text>
</comment>
<dbReference type="Proteomes" id="UP000095210">
    <property type="component" value="Chromosome"/>
</dbReference>
<dbReference type="GO" id="GO:0016985">
    <property type="term" value="F:mannan endo-1,4-beta-mannosidase activity"/>
    <property type="evidence" value="ECO:0007669"/>
    <property type="project" value="UniProtKB-EC"/>
</dbReference>
<evidence type="ECO:0000313" key="6">
    <source>
        <dbReference type="EMBL" id="AOS63253.1"/>
    </source>
</evidence>
<dbReference type="PANTHER" id="PTHR42754">
    <property type="entry name" value="ENDOGLUCANASE"/>
    <property type="match status" value="1"/>
</dbReference>
<evidence type="ECO:0000256" key="2">
    <source>
        <dbReference type="ARBA" id="ARBA00023295"/>
    </source>
</evidence>
<proteinExistence type="inferred from homology"/>
<dbReference type="EMBL" id="CP014859">
    <property type="protein sequence ID" value="AOS63253.1"/>
    <property type="molecule type" value="Genomic_DNA"/>
</dbReference>